<evidence type="ECO:0000256" key="1">
    <source>
        <dbReference type="SAM" id="Phobius"/>
    </source>
</evidence>
<keyword evidence="1" id="KW-1133">Transmembrane helix</keyword>
<evidence type="ECO:0000313" key="3">
    <source>
        <dbReference type="Proteomes" id="UP000509594"/>
    </source>
</evidence>
<protein>
    <recommendedName>
        <fullName evidence="4">ABC transporter permease</fullName>
    </recommendedName>
</protein>
<accession>A0A7D5E6M3</accession>
<proteinExistence type="predicted"/>
<sequence length="80" mass="8623">MVDLLEEIYNRFIVIPLTLIITIIILSVLFSNAPIAEGDTFYPAFELIKANIIIAITLAIGLIGIPATVIIGLLVSGSRN</sequence>
<gene>
    <name evidence="2" type="ORF">HWN40_00220</name>
</gene>
<keyword evidence="3" id="KW-1185">Reference proteome</keyword>
<dbReference type="AlphaFoldDB" id="A0A7D5E6M3"/>
<dbReference type="GeneID" id="55820053"/>
<dbReference type="KEGG" id="mzi:HWN40_00220"/>
<dbReference type="RefSeq" id="WP_176963874.1">
    <property type="nucleotide sequence ID" value="NZ_CP058215.1"/>
</dbReference>
<feature type="transmembrane region" description="Helical" evidence="1">
    <location>
        <begin position="50"/>
        <end position="75"/>
    </location>
</feature>
<keyword evidence="1" id="KW-0472">Membrane</keyword>
<keyword evidence="1" id="KW-0812">Transmembrane</keyword>
<reference evidence="2 3" key="1">
    <citation type="submission" date="2020-06" db="EMBL/GenBank/DDBJ databases">
        <title>Methanolobus halotolerans sp. nov., isolated from a saline lake Tus in Siberia.</title>
        <authorList>
            <person name="Shen Y."/>
            <person name="Chen S.-C."/>
            <person name="Lai M.-C."/>
            <person name="Huang H.-H."/>
            <person name="Chiu H.-H."/>
            <person name="Tang S.-L."/>
            <person name="Rogozin D.Y."/>
            <person name="Degermendzhy A.G."/>
        </authorList>
    </citation>
    <scope>NUCLEOTIDE SEQUENCE [LARGE SCALE GENOMIC DNA]</scope>
    <source>
        <strain evidence="2 3">DSM 21339</strain>
    </source>
</reference>
<evidence type="ECO:0008006" key="4">
    <source>
        <dbReference type="Google" id="ProtNLM"/>
    </source>
</evidence>
<evidence type="ECO:0000313" key="2">
    <source>
        <dbReference type="EMBL" id="QLC48811.1"/>
    </source>
</evidence>
<dbReference type="Proteomes" id="UP000509594">
    <property type="component" value="Chromosome"/>
</dbReference>
<name>A0A7D5E6M3_9EURY</name>
<organism evidence="2 3">
    <name type="scientific">Methanolobus zinderi</name>
    <dbReference type="NCBI Taxonomy" id="536044"/>
    <lineage>
        <taxon>Archaea</taxon>
        <taxon>Methanobacteriati</taxon>
        <taxon>Methanobacteriota</taxon>
        <taxon>Stenosarchaea group</taxon>
        <taxon>Methanomicrobia</taxon>
        <taxon>Methanosarcinales</taxon>
        <taxon>Methanosarcinaceae</taxon>
        <taxon>Methanolobus</taxon>
    </lineage>
</organism>
<dbReference type="EMBL" id="CP058215">
    <property type="protein sequence ID" value="QLC48811.1"/>
    <property type="molecule type" value="Genomic_DNA"/>
</dbReference>
<feature type="transmembrane region" description="Helical" evidence="1">
    <location>
        <begin position="12"/>
        <end position="30"/>
    </location>
</feature>